<keyword evidence="2 5" id="KW-0812">Transmembrane</keyword>
<dbReference type="Proteomes" id="UP000824005">
    <property type="component" value="Unassembled WGS sequence"/>
</dbReference>
<dbReference type="EMBL" id="DXDC01000217">
    <property type="protein sequence ID" value="HIY66089.1"/>
    <property type="molecule type" value="Genomic_DNA"/>
</dbReference>
<feature type="transmembrane region" description="Helical" evidence="5">
    <location>
        <begin position="333"/>
        <end position="351"/>
    </location>
</feature>
<protein>
    <submittedName>
        <fullName evidence="7">MFS transporter</fullName>
    </submittedName>
</protein>
<evidence type="ECO:0000256" key="4">
    <source>
        <dbReference type="ARBA" id="ARBA00023136"/>
    </source>
</evidence>
<feature type="transmembrane region" description="Helical" evidence="5">
    <location>
        <begin position="95"/>
        <end position="117"/>
    </location>
</feature>
<comment type="caution">
    <text evidence="7">The sequence shown here is derived from an EMBL/GenBank/DDBJ whole genome shotgun (WGS) entry which is preliminary data.</text>
</comment>
<evidence type="ECO:0000256" key="5">
    <source>
        <dbReference type="SAM" id="Phobius"/>
    </source>
</evidence>
<dbReference type="InterPro" id="IPR011701">
    <property type="entry name" value="MFS"/>
</dbReference>
<organism evidence="7 8">
    <name type="scientific">Candidatus Agrococcus pullicola</name>
    <dbReference type="NCBI Taxonomy" id="2838429"/>
    <lineage>
        <taxon>Bacteria</taxon>
        <taxon>Bacillati</taxon>
        <taxon>Actinomycetota</taxon>
        <taxon>Actinomycetes</taxon>
        <taxon>Micrococcales</taxon>
        <taxon>Microbacteriaceae</taxon>
        <taxon>Agrococcus</taxon>
    </lineage>
</organism>
<keyword evidence="3 5" id="KW-1133">Transmembrane helix</keyword>
<reference evidence="7" key="2">
    <citation type="submission" date="2021-04" db="EMBL/GenBank/DDBJ databases">
        <authorList>
            <person name="Gilroy R."/>
        </authorList>
    </citation>
    <scope>NUCLEOTIDE SEQUENCE</scope>
    <source>
        <strain evidence="7">ChiGjej1B1-98</strain>
    </source>
</reference>
<feature type="transmembrane region" description="Helical" evidence="5">
    <location>
        <begin position="213"/>
        <end position="236"/>
    </location>
</feature>
<evidence type="ECO:0000256" key="1">
    <source>
        <dbReference type="ARBA" id="ARBA00004651"/>
    </source>
</evidence>
<reference evidence="7" key="1">
    <citation type="journal article" date="2021" name="PeerJ">
        <title>Extensive microbial diversity within the chicken gut microbiome revealed by metagenomics and culture.</title>
        <authorList>
            <person name="Gilroy R."/>
            <person name="Ravi A."/>
            <person name="Getino M."/>
            <person name="Pursley I."/>
            <person name="Horton D.L."/>
            <person name="Alikhan N.F."/>
            <person name="Baker D."/>
            <person name="Gharbi K."/>
            <person name="Hall N."/>
            <person name="Watson M."/>
            <person name="Adriaenssens E.M."/>
            <person name="Foster-Nyarko E."/>
            <person name="Jarju S."/>
            <person name="Secka A."/>
            <person name="Antonio M."/>
            <person name="Oren A."/>
            <person name="Chaudhuri R.R."/>
            <person name="La Ragione R."/>
            <person name="Hildebrand F."/>
            <person name="Pallen M.J."/>
        </authorList>
    </citation>
    <scope>NUCLEOTIDE SEQUENCE</scope>
    <source>
        <strain evidence="7">ChiGjej1B1-98</strain>
    </source>
</reference>
<dbReference type="InterPro" id="IPR052528">
    <property type="entry name" value="Sugar_transport-like"/>
</dbReference>
<accession>A0A9D1YUK2</accession>
<dbReference type="SUPFAM" id="SSF103473">
    <property type="entry name" value="MFS general substrate transporter"/>
    <property type="match status" value="1"/>
</dbReference>
<keyword evidence="4 5" id="KW-0472">Membrane</keyword>
<dbReference type="InterPro" id="IPR036259">
    <property type="entry name" value="MFS_trans_sf"/>
</dbReference>
<sequence>MRHQPWSLLVQTCFTQGTVFLVRPTSAYRALELGIDFAWLGSLAAAFSLLPALIAAFVGHFVDRRNEKKTLVVGGSLMVVAAGGLVFWSSSLLLLMGWNGLLGMGFVCCVVSQQTIVAHGNPKTVDSNFGVFTLVGALGQSLGPLAITTFSGRTALPDTTLLFVVGVCCAVVALTLAVAMGSPADVTRSTGGALPRHSILDALNVPIHTRGRIFSMIVVSIVILAAVDLLTVYLPAWGVEMGVSATMVGVLLSVRSIATMLSRLGLGTIVRIFGRSTLVVASTLIAGIAVLLLGFTTNAVVAGVVLLVAGLALGIGQPLTMATVSLLAPRGTVGLWLSIRLTGNSLGLVFIPPAVGLLAGVLGIAGVFGVLAVMLMGVAGLARTGHR</sequence>
<dbReference type="Gene3D" id="1.20.1250.20">
    <property type="entry name" value="MFS general substrate transporter like domains"/>
    <property type="match status" value="2"/>
</dbReference>
<feature type="transmembrane region" description="Helical" evidence="5">
    <location>
        <begin position="159"/>
        <end position="179"/>
    </location>
</feature>
<evidence type="ECO:0000256" key="2">
    <source>
        <dbReference type="ARBA" id="ARBA00022692"/>
    </source>
</evidence>
<name>A0A9D1YUK2_9MICO</name>
<proteinExistence type="predicted"/>
<comment type="subcellular location">
    <subcellularLocation>
        <location evidence="1">Cell membrane</location>
        <topology evidence="1">Multi-pass membrane protein</topology>
    </subcellularLocation>
</comment>
<feature type="transmembrane region" description="Helical" evidence="5">
    <location>
        <begin position="37"/>
        <end position="58"/>
    </location>
</feature>
<feature type="transmembrane region" description="Helical" evidence="5">
    <location>
        <begin position="357"/>
        <end position="382"/>
    </location>
</feature>
<evidence type="ECO:0000259" key="6">
    <source>
        <dbReference type="PROSITE" id="PS50850"/>
    </source>
</evidence>
<feature type="transmembrane region" description="Helical" evidence="5">
    <location>
        <begin position="242"/>
        <end position="261"/>
    </location>
</feature>
<dbReference type="PROSITE" id="PS50850">
    <property type="entry name" value="MFS"/>
    <property type="match status" value="1"/>
</dbReference>
<dbReference type="InterPro" id="IPR020846">
    <property type="entry name" value="MFS_dom"/>
</dbReference>
<evidence type="ECO:0000256" key="3">
    <source>
        <dbReference type="ARBA" id="ARBA00022989"/>
    </source>
</evidence>
<dbReference type="GO" id="GO:0005886">
    <property type="term" value="C:plasma membrane"/>
    <property type="evidence" value="ECO:0007669"/>
    <property type="project" value="UniProtKB-SubCell"/>
</dbReference>
<gene>
    <name evidence="7" type="ORF">H9830_07415</name>
</gene>
<dbReference type="GO" id="GO:0022857">
    <property type="term" value="F:transmembrane transporter activity"/>
    <property type="evidence" value="ECO:0007669"/>
    <property type="project" value="InterPro"/>
</dbReference>
<dbReference type="AlphaFoldDB" id="A0A9D1YUK2"/>
<feature type="transmembrane region" description="Helical" evidence="5">
    <location>
        <begin position="299"/>
        <end position="321"/>
    </location>
</feature>
<evidence type="ECO:0000313" key="8">
    <source>
        <dbReference type="Proteomes" id="UP000824005"/>
    </source>
</evidence>
<evidence type="ECO:0000313" key="7">
    <source>
        <dbReference type="EMBL" id="HIY66089.1"/>
    </source>
</evidence>
<dbReference type="PANTHER" id="PTHR23526:SF4">
    <property type="entry name" value="INTEGRAL MEMBRANE TRANSPORT PROTEIN"/>
    <property type="match status" value="1"/>
</dbReference>
<dbReference type="Pfam" id="PF07690">
    <property type="entry name" value="MFS_1"/>
    <property type="match status" value="1"/>
</dbReference>
<feature type="domain" description="Major facilitator superfamily (MFS) profile" evidence="6">
    <location>
        <begin position="212"/>
        <end position="387"/>
    </location>
</feature>
<feature type="transmembrane region" description="Helical" evidence="5">
    <location>
        <begin position="70"/>
        <end position="89"/>
    </location>
</feature>
<feature type="transmembrane region" description="Helical" evidence="5">
    <location>
        <begin position="129"/>
        <end position="147"/>
    </location>
</feature>
<dbReference type="PANTHER" id="PTHR23526">
    <property type="entry name" value="INTEGRAL MEMBRANE TRANSPORT PROTEIN-RELATED"/>
    <property type="match status" value="1"/>
</dbReference>
<feature type="transmembrane region" description="Helical" evidence="5">
    <location>
        <begin position="273"/>
        <end position="293"/>
    </location>
</feature>